<accession>A0A2K3UTW6</accession>
<gene>
    <name evidence="1" type="ORF">CVO96_00130</name>
</gene>
<protein>
    <recommendedName>
        <fullName evidence="3">Immunity protein 51</fullName>
    </recommendedName>
</protein>
<evidence type="ECO:0000313" key="2">
    <source>
        <dbReference type="Proteomes" id="UP000236379"/>
    </source>
</evidence>
<comment type="caution">
    <text evidence="1">The sequence shown here is derived from an EMBL/GenBank/DDBJ whole genome shotgun (WGS) entry which is preliminary data.</text>
</comment>
<evidence type="ECO:0008006" key="3">
    <source>
        <dbReference type="Google" id="ProtNLM"/>
    </source>
</evidence>
<sequence>MDVASQHDDFFSSRLVEHGEQSPRYSLIFDDFGPSASVFENHGSEAGGYAWHAACVGLVEEHAPELAGRLQYDPESSMFAAYSTDRAALLHLAELIRQAQSDHAMLDQALGRVNLSDYD</sequence>
<evidence type="ECO:0000313" key="1">
    <source>
        <dbReference type="EMBL" id="PNY79971.1"/>
    </source>
</evidence>
<dbReference type="Proteomes" id="UP000236379">
    <property type="component" value="Unassembled WGS sequence"/>
</dbReference>
<name>A0A2K3UTW6_9DEIO</name>
<dbReference type="RefSeq" id="WP_103308995.1">
    <property type="nucleotide sequence ID" value="NZ_PPPD01000001.1"/>
</dbReference>
<dbReference type="OrthoDB" id="8657476at2"/>
<dbReference type="Pfam" id="PF15595">
    <property type="entry name" value="Imm51"/>
    <property type="match status" value="1"/>
</dbReference>
<keyword evidence="2" id="KW-1185">Reference proteome</keyword>
<organism evidence="1 2">
    <name type="scientific">Deinococcus koreensis</name>
    <dbReference type="NCBI Taxonomy" id="2054903"/>
    <lineage>
        <taxon>Bacteria</taxon>
        <taxon>Thermotogati</taxon>
        <taxon>Deinococcota</taxon>
        <taxon>Deinococci</taxon>
        <taxon>Deinococcales</taxon>
        <taxon>Deinococcaceae</taxon>
        <taxon>Deinococcus</taxon>
    </lineage>
</organism>
<dbReference type="EMBL" id="PPPD01000001">
    <property type="protein sequence ID" value="PNY79971.1"/>
    <property type="molecule type" value="Genomic_DNA"/>
</dbReference>
<proteinExistence type="predicted"/>
<dbReference type="AlphaFoldDB" id="A0A2K3UTW6"/>
<reference evidence="1 2" key="1">
    <citation type="submission" date="2018-01" db="EMBL/GenBank/DDBJ databases">
        <title>Deinococcus koreensis sp. nov., a radiation-resistant bacterium isolated from river water.</title>
        <authorList>
            <person name="Choi A."/>
        </authorList>
    </citation>
    <scope>NUCLEOTIDE SEQUENCE [LARGE SCALE GENOMIC DNA]</scope>
    <source>
        <strain evidence="1 2">SJW1-2</strain>
    </source>
</reference>
<dbReference type="InterPro" id="IPR028956">
    <property type="entry name" value="Imm51"/>
</dbReference>